<name>A0A445HSX0_GLYSO</name>
<dbReference type="Proteomes" id="UP000289340">
    <property type="component" value="Chromosome 12"/>
</dbReference>
<keyword evidence="1" id="KW-1133">Transmembrane helix</keyword>
<evidence type="ECO:0000313" key="2">
    <source>
        <dbReference type="EMBL" id="RZB76788.1"/>
    </source>
</evidence>
<feature type="transmembrane region" description="Helical" evidence="1">
    <location>
        <begin position="20"/>
        <end position="36"/>
    </location>
</feature>
<evidence type="ECO:0000313" key="3">
    <source>
        <dbReference type="Proteomes" id="UP000289340"/>
    </source>
</evidence>
<dbReference type="EMBL" id="QZWG01000012">
    <property type="protein sequence ID" value="RZB76788.1"/>
    <property type="molecule type" value="Genomic_DNA"/>
</dbReference>
<evidence type="ECO:0000256" key="1">
    <source>
        <dbReference type="SAM" id="Phobius"/>
    </source>
</evidence>
<proteinExistence type="predicted"/>
<gene>
    <name evidence="2" type="ORF">D0Y65_034963</name>
</gene>
<comment type="caution">
    <text evidence="2">The sequence shown here is derived from an EMBL/GenBank/DDBJ whole genome shotgun (WGS) entry which is preliminary data.</text>
</comment>
<dbReference type="AlphaFoldDB" id="A0A445HSX0"/>
<keyword evidence="1" id="KW-0812">Transmembrane</keyword>
<sequence length="55" mass="6441">MTAKIVLRFHLVKRCSEKLYVCYCVIHFSILLMFSLKNSSFLSGLNHEILYLGIF</sequence>
<accession>A0A445HSX0</accession>
<reference evidence="2 3" key="1">
    <citation type="submission" date="2018-09" db="EMBL/GenBank/DDBJ databases">
        <title>A high-quality reference genome of wild soybean provides a powerful tool to mine soybean genomes.</title>
        <authorList>
            <person name="Xie M."/>
            <person name="Chung C.Y.L."/>
            <person name="Li M.-W."/>
            <person name="Wong F.-L."/>
            <person name="Chan T.-F."/>
            <person name="Lam H.-M."/>
        </authorList>
    </citation>
    <scope>NUCLEOTIDE SEQUENCE [LARGE SCALE GENOMIC DNA]</scope>
    <source>
        <strain evidence="3">cv. W05</strain>
        <tissue evidence="2">Hypocotyl of etiolated seedlings</tissue>
    </source>
</reference>
<keyword evidence="1" id="KW-0472">Membrane</keyword>
<organism evidence="2 3">
    <name type="scientific">Glycine soja</name>
    <name type="common">Wild soybean</name>
    <dbReference type="NCBI Taxonomy" id="3848"/>
    <lineage>
        <taxon>Eukaryota</taxon>
        <taxon>Viridiplantae</taxon>
        <taxon>Streptophyta</taxon>
        <taxon>Embryophyta</taxon>
        <taxon>Tracheophyta</taxon>
        <taxon>Spermatophyta</taxon>
        <taxon>Magnoliopsida</taxon>
        <taxon>eudicotyledons</taxon>
        <taxon>Gunneridae</taxon>
        <taxon>Pentapetalae</taxon>
        <taxon>rosids</taxon>
        <taxon>fabids</taxon>
        <taxon>Fabales</taxon>
        <taxon>Fabaceae</taxon>
        <taxon>Papilionoideae</taxon>
        <taxon>50 kb inversion clade</taxon>
        <taxon>NPAAA clade</taxon>
        <taxon>indigoferoid/millettioid clade</taxon>
        <taxon>Phaseoleae</taxon>
        <taxon>Glycine</taxon>
        <taxon>Glycine subgen. Soja</taxon>
    </lineage>
</organism>
<keyword evidence="3" id="KW-1185">Reference proteome</keyword>
<protein>
    <submittedName>
        <fullName evidence="2">Uncharacterized protein</fullName>
    </submittedName>
</protein>